<dbReference type="Gene3D" id="1.10.510.10">
    <property type="entry name" value="Transferase(Phosphotransferase) domain 1"/>
    <property type="match status" value="1"/>
</dbReference>
<dbReference type="PROSITE" id="PS50011">
    <property type="entry name" value="PROTEIN_KINASE_DOM"/>
    <property type="match status" value="1"/>
</dbReference>
<keyword evidence="1" id="KW-0547">Nucleotide-binding</keyword>
<sequence>MVGICLRNERFHLVQEYLNFKTLYVRLQQCMGSSSSSTTLMMMKTSEVMEHLLGILEGLELLHSYGFLHPGLSTKKVLLTNKGICKLYDFCLDKDAGSITDLKKSQMQTCGMNQFAPEALHQDEYTKASDVWSTAVVIWEIISETCKCMNAGN</sequence>
<dbReference type="OrthoDB" id="2422033at2759"/>
<dbReference type="EMBL" id="JAIZAY010000008">
    <property type="protein sequence ID" value="KAJ8038139.1"/>
    <property type="molecule type" value="Genomic_DNA"/>
</dbReference>
<comment type="caution">
    <text evidence="4">The sequence shown here is derived from an EMBL/GenBank/DDBJ whole genome shotgun (WGS) entry which is preliminary data.</text>
</comment>
<feature type="domain" description="Protein kinase" evidence="3">
    <location>
        <begin position="1"/>
        <end position="153"/>
    </location>
</feature>
<reference evidence="4" key="1">
    <citation type="submission" date="2021-10" db="EMBL/GenBank/DDBJ databases">
        <title>Tropical sea cucumber genome reveals ecological adaptation and Cuvierian tubules defense mechanism.</title>
        <authorList>
            <person name="Chen T."/>
        </authorList>
    </citation>
    <scope>NUCLEOTIDE SEQUENCE</scope>
    <source>
        <strain evidence="4">Nanhai2018</strain>
        <tissue evidence="4">Muscle</tissue>
    </source>
</reference>
<evidence type="ECO:0000256" key="2">
    <source>
        <dbReference type="ARBA" id="ARBA00022840"/>
    </source>
</evidence>
<dbReference type="AlphaFoldDB" id="A0A9Q1C4S0"/>
<keyword evidence="4" id="KW-0675">Receptor</keyword>
<dbReference type="InterPro" id="IPR000719">
    <property type="entry name" value="Prot_kinase_dom"/>
</dbReference>
<protein>
    <submittedName>
        <fullName evidence="4">Fibroblast growth factor receptor 3</fullName>
    </submittedName>
</protein>
<evidence type="ECO:0000313" key="5">
    <source>
        <dbReference type="Proteomes" id="UP001152320"/>
    </source>
</evidence>
<proteinExistence type="predicted"/>
<dbReference type="Pfam" id="PF07714">
    <property type="entry name" value="PK_Tyr_Ser-Thr"/>
    <property type="match status" value="1"/>
</dbReference>
<evidence type="ECO:0000313" key="4">
    <source>
        <dbReference type="EMBL" id="KAJ8038139.1"/>
    </source>
</evidence>
<dbReference type="GO" id="GO:0004672">
    <property type="term" value="F:protein kinase activity"/>
    <property type="evidence" value="ECO:0007669"/>
    <property type="project" value="InterPro"/>
</dbReference>
<dbReference type="GO" id="GO:0005524">
    <property type="term" value="F:ATP binding"/>
    <property type="evidence" value="ECO:0007669"/>
    <property type="project" value="UniProtKB-KW"/>
</dbReference>
<dbReference type="InterPro" id="IPR011009">
    <property type="entry name" value="Kinase-like_dom_sf"/>
</dbReference>
<keyword evidence="5" id="KW-1185">Reference proteome</keyword>
<dbReference type="SUPFAM" id="SSF56112">
    <property type="entry name" value="Protein kinase-like (PK-like)"/>
    <property type="match status" value="1"/>
</dbReference>
<dbReference type="InterPro" id="IPR001245">
    <property type="entry name" value="Ser-Thr/Tyr_kinase_cat_dom"/>
</dbReference>
<evidence type="ECO:0000256" key="1">
    <source>
        <dbReference type="ARBA" id="ARBA00022741"/>
    </source>
</evidence>
<evidence type="ECO:0000259" key="3">
    <source>
        <dbReference type="PROSITE" id="PS50011"/>
    </source>
</evidence>
<dbReference type="InterPro" id="IPR050198">
    <property type="entry name" value="Non-receptor_tyrosine_kinases"/>
</dbReference>
<gene>
    <name evidence="4" type="ORF">HOLleu_19127</name>
</gene>
<keyword evidence="2" id="KW-0067">ATP-binding</keyword>
<organism evidence="4 5">
    <name type="scientific">Holothuria leucospilota</name>
    <name type="common">Black long sea cucumber</name>
    <name type="synonym">Mertensiothuria leucospilota</name>
    <dbReference type="NCBI Taxonomy" id="206669"/>
    <lineage>
        <taxon>Eukaryota</taxon>
        <taxon>Metazoa</taxon>
        <taxon>Echinodermata</taxon>
        <taxon>Eleutherozoa</taxon>
        <taxon>Echinozoa</taxon>
        <taxon>Holothuroidea</taxon>
        <taxon>Aspidochirotacea</taxon>
        <taxon>Aspidochirotida</taxon>
        <taxon>Holothuriidae</taxon>
        <taxon>Holothuria</taxon>
    </lineage>
</organism>
<name>A0A9Q1C4S0_HOLLE</name>
<dbReference type="Proteomes" id="UP001152320">
    <property type="component" value="Chromosome 8"/>
</dbReference>
<dbReference type="PANTHER" id="PTHR24418">
    <property type="entry name" value="TYROSINE-PROTEIN KINASE"/>
    <property type="match status" value="1"/>
</dbReference>
<accession>A0A9Q1C4S0</accession>